<dbReference type="Gene3D" id="1.20.1310.10">
    <property type="entry name" value="Cullin Repeats"/>
    <property type="match status" value="1"/>
</dbReference>
<name>A0A0C3QBI8_9AGAM</name>
<dbReference type="InterPro" id="IPR016159">
    <property type="entry name" value="Cullin_repeat-like_dom_sf"/>
</dbReference>
<dbReference type="HOGENOM" id="CLU_436279_0_0_1"/>
<feature type="compositionally biased region" description="Basic residues" evidence="1">
    <location>
        <begin position="412"/>
        <end position="426"/>
    </location>
</feature>
<proteinExistence type="predicted"/>
<feature type="compositionally biased region" description="Polar residues" evidence="1">
    <location>
        <begin position="549"/>
        <end position="566"/>
    </location>
</feature>
<keyword evidence="3" id="KW-1185">Reference proteome</keyword>
<evidence type="ECO:0000256" key="1">
    <source>
        <dbReference type="SAM" id="MobiDB-lite"/>
    </source>
</evidence>
<feature type="compositionally biased region" description="Polar residues" evidence="1">
    <location>
        <begin position="141"/>
        <end position="153"/>
    </location>
</feature>
<dbReference type="EMBL" id="KN823002">
    <property type="protein sequence ID" value="KIO27860.1"/>
    <property type="molecule type" value="Genomic_DNA"/>
</dbReference>
<dbReference type="STRING" id="1051891.A0A0C3QBI8"/>
<protein>
    <submittedName>
        <fullName evidence="2">Uncharacterized protein</fullName>
    </submittedName>
</protein>
<dbReference type="AlphaFoldDB" id="A0A0C3QBI8"/>
<feature type="region of interest" description="Disordered" evidence="1">
    <location>
        <begin position="549"/>
        <end position="575"/>
    </location>
</feature>
<feature type="compositionally biased region" description="Low complexity" evidence="1">
    <location>
        <begin position="496"/>
        <end position="512"/>
    </location>
</feature>
<dbReference type="OrthoDB" id="27073at2759"/>
<dbReference type="Proteomes" id="UP000054248">
    <property type="component" value="Unassembled WGS sequence"/>
</dbReference>
<accession>A0A0C3QBI8</accession>
<evidence type="ECO:0000313" key="3">
    <source>
        <dbReference type="Proteomes" id="UP000054248"/>
    </source>
</evidence>
<organism evidence="2 3">
    <name type="scientific">Tulasnella calospora MUT 4182</name>
    <dbReference type="NCBI Taxonomy" id="1051891"/>
    <lineage>
        <taxon>Eukaryota</taxon>
        <taxon>Fungi</taxon>
        <taxon>Dikarya</taxon>
        <taxon>Basidiomycota</taxon>
        <taxon>Agaricomycotina</taxon>
        <taxon>Agaricomycetes</taxon>
        <taxon>Cantharellales</taxon>
        <taxon>Tulasnellaceae</taxon>
        <taxon>Tulasnella</taxon>
    </lineage>
</organism>
<reference evidence="3" key="2">
    <citation type="submission" date="2015-01" db="EMBL/GenBank/DDBJ databases">
        <title>Evolutionary Origins and Diversification of the Mycorrhizal Mutualists.</title>
        <authorList>
            <consortium name="DOE Joint Genome Institute"/>
            <consortium name="Mycorrhizal Genomics Consortium"/>
            <person name="Kohler A."/>
            <person name="Kuo A."/>
            <person name="Nagy L.G."/>
            <person name="Floudas D."/>
            <person name="Copeland A."/>
            <person name="Barry K.W."/>
            <person name="Cichocki N."/>
            <person name="Veneault-Fourrey C."/>
            <person name="LaButti K."/>
            <person name="Lindquist E.A."/>
            <person name="Lipzen A."/>
            <person name="Lundell T."/>
            <person name="Morin E."/>
            <person name="Murat C."/>
            <person name="Riley R."/>
            <person name="Ohm R."/>
            <person name="Sun H."/>
            <person name="Tunlid A."/>
            <person name="Henrissat B."/>
            <person name="Grigoriev I.V."/>
            <person name="Hibbett D.S."/>
            <person name="Martin F."/>
        </authorList>
    </citation>
    <scope>NUCLEOTIDE SEQUENCE [LARGE SCALE GENOMIC DNA]</scope>
    <source>
        <strain evidence="3">MUT 4182</strain>
    </source>
</reference>
<reference evidence="2 3" key="1">
    <citation type="submission" date="2014-04" db="EMBL/GenBank/DDBJ databases">
        <authorList>
            <consortium name="DOE Joint Genome Institute"/>
            <person name="Kuo A."/>
            <person name="Girlanda M."/>
            <person name="Perotto S."/>
            <person name="Kohler A."/>
            <person name="Nagy L.G."/>
            <person name="Floudas D."/>
            <person name="Copeland A."/>
            <person name="Barry K.W."/>
            <person name="Cichocki N."/>
            <person name="Veneault-Fourrey C."/>
            <person name="LaButti K."/>
            <person name="Lindquist E.A."/>
            <person name="Lipzen A."/>
            <person name="Lundell T."/>
            <person name="Morin E."/>
            <person name="Murat C."/>
            <person name="Sun H."/>
            <person name="Tunlid A."/>
            <person name="Henrissat B."/>
            <person name="Grigoriev I.V."/>
            <person name="Hibbett D.S."/>
            <person name="Martin F."/>
            <person name="Nordberg H.P."/>
            <person name="Cantor M.N."/>
            <person name="Hua S.X."/>
        </authorList>
    </citation>
    <scope>NUCLEOTIDE SEQUENCE [LARGE SCALE GENOMIC DNA]</scope>
    <source>
        <strain evidence="2 3">MUT 4182</strain>
    </source>
</reference>
<dbReference type="SUPFAM" id="SSF74788">
    <property type="entry name" value="Cullin repeat-like"/>
    <property type="match status" value="1"/>
</dbReference>
<evidence type="ECO:0000313" key="2">
    <source>
        <dbReference type="EMBL" id="KIO27860.1"/>
    </source>
</evidence>
<feature type="region of interest" description="Disordered" evidence="1">
    <location>
        <begin position="361"/>
        <end position="525"/>
    </location>
</feature>
<gene>
    <name evidence="2" type="ORF">M407DRAFT_7084</name>
</gene>
<sequence>MAGHKKAENSASGSDMSTVSATWSYILPSLNYIMRDPVPGPQPDNRAPILPVAQHSSIYTVVYNFATASRTGISGVPGFGMTGATGMRDGFDPDKEASMDKFERVRAMIGYELYSLLDDYFRDLAREIRLNAPLPNFTTKATASPVPTTLSKSSTRKGKAKATVPSGQAKDQSHQAFGDELVLVEYYCKAYTRFSSGAAQINRLFAYLNRHFIMRAIDEGCGWISLADVVAASVLKDLASVTISDRKDSNKVQKREKSLNAALTSTKKTKEDLKKLEARKHAEWRKWGYDAETMSPTDSSTPEEKKYLEQLRRIAELCAEAASDTERIVTCSALAMRSWRLEVAEPLLDPAYWNTNGQHDVWARSPPIPPTPLAPGERERNKVEDEGEMKRGSITVPLVVGTGGKEEEDRKGKGKGKGKGTGHHHSTGLALSIPVQVPASGPNSFKANGKDSHSGRSSPQDATQEGRSPTSPSGETKSPVSAPKAKKIMPRKGGNSAPTSLAAVRAATAAKTAAREAEESGQGAVILYDPSIATKSRLSRAVTYLLDSKTLSKSASTPTPSGSIQENAEDEALTKSDKIQYASMVADSLMMSGLSPDHGVRRRLDRFLGKVREEEGESMILVPKARW</sequence>
<feature type="compositionally biased region" description="Basic and acidic residues" evidence="1">
    <location>
        <begin position="376"/>
        <end position="391"/>
    </location>
</feature>
<feature type="region of interest" description="Disordered" evidence="1">
    <location>
        <begin position="141"/>
        <end position="168"/>
    </location>
</feature>
<feature type="compositionally biased region" description="Polar residues" evidence="1">
    <location>
        <begin position="455"/>
        <end position="479"/>
    </location>
</feature>